<organism evidence="1 2">
    <name type="scientific">Gemmata obscuriglobus</name>
    <dbReference type="NCBI Taxonomy" id="114"/>
    <lineage>
        <taxon>Bacteria</taxon>
        <taxon>Pseudomonadati</taxon>
        <taxon>Planctomycetota</taxon>
        <taxon>Planctomycetia</taxon>
        <taxon>Gemmatales</taxon>
        <taxon>Gemmataceae</taxon>
        <taxon>Gemmata</taxon>
    </lineage>
</organism>
<gene>
    <name evidence="1" type="ORF">C1280_01065</name>
</gene>
<evidence type="ECO:0000313" key="2">
    <source>
        <dbReference type="Proteomes" id="UP000245802"/>
    </source>
</evidence>
<proteinExistence type="predicted"/>
<evidence type="ECO:0000313" key="1">
    <source>
        <dbReference type="EMBL" id="AWM35750.1"/>
    </source>
</evidence>
<sequence length="308" mass="32963">MPENHFDKAARFAAQLEPPEFLAWLLDRPATALGFAGWLDTRGIPFPGEPDRVGDTVARLTPPDGSGPPWALAIEFQIDPDPLMFGRLLGYLSQLWTRLKPDPERGSRFNVGAAVVNLTGAGSASREMRLPGTPVGTHLAVAERNLAGENADHAIGRIEAGASGRSVLPWLPLMAGGGEGTIIERWKRLAEQEPSSRRRSELGGLALVFAEAAGCRENWELGLKGWNVRESAVVNGWKAEARAEARAETQVEERAAAVLAVLEAKFGTVPADLAGAVRATADLARLQQWIALAARADTRDGFRAAAGV</sequence>
<reference evidence="1 2" key="1">
    <citation type="submission" date="2018-01" db="EMBL/GenBank/DDBJ databases">
        <title>G. obscuriglobus.</title>
        <authorList>
            <person name="Franke J."/>
            <person name="Blomberg W."/>
            <person name="Selmecki A."/>
        </authorList>
    </citation>
    <scope>NUCLEOTIDE SEQUENCE [LARGE SCALE GENOMIC DNA]</scope>
    <source>
        <strain evidence="1 2">DSM 5831</strain>
    </source>
</reference>
<dbReference type="PANTHER" id="PTHR34613:SF1">
    <property type="entry name" value="SLL6017 PROTEIN"/>
    <property type="match status" value="1"/>
</dbReference>
<dbReference type="EMBL" id="CP025958">
    <property type="protein sequence ID" value="AWM35750.1"/>
    <property type="molecule type" value="Genomic_DNA"/>
</dbReference>
<name>A0A2Z3H451_9BACT</name>
<dbReference type="RefSeq" id="WP_010049619.1">
    <property type="nucleotide sequence ID" value="NZ_CP025958.1"/>
</dbReference>
<dbReference type="OrthoDB" id="508261at2"/>
<keyword evidence="2" id="KW-1185">Reference proteome</keyword>
<dbReference type="KEGG" id="gog:C1280_01065"/>
<protein>
    <recommendedName>
        <fullName evidence="3">DUF4351 domain-containing protein</fullName>
    </recommendedName>
</protein>
<dbReference type="AlphaFoldDB" id="A0A2Z3H451"/>
<evidence type="ECO:0008006" key="3">
    <source>
        <dbReference type="Google" id="ProtNLM"/>
    </source>
</evidence>
<dbReference type="PANTHER" id="PTHR34613">
    <property type="entry name" value="SLL0800 PROTEIN"/>
    <property type="match status" value="1"/>
</dbReference>
<dbReference type="Proteomes" id="UP000245802">
    <property type="component" value="Chromosome"/>
</dbReference>
<accession>A0A2Z3H451</accession>